<dbReference type="PANTHER" id="PTHR42894:SF1">
    <property type="entry name" value="N-(5'-PHOSPHORIBOSYL)ANTHRANILATE ISOMERASE"/>
    <property type="match status" value="1"/>
</dbReference>
<reference evidence="11 12" key="1">
    <citation type="submission" date="2021-04" db="EMBL/GenBank/DDBJ databases">
        <title>The complete genome sequence of Neokomagataea sp. TBRC 2177.</title>
        <authorList>
            <person name="Charoenyingcharoen P."/>
            <person name="Yukphan P."/>
        </authorList>
    </citation>
    <scope>NUCLEOTIDE SEQUENCE [LARGE SCALE GENOMIC DNA]</scope>
    <source>
        <strain evidence="11 12">TBRC 2177</strain>
    </source>
</reference>
<feature type="domain" description="N-(5'phosphoribosyl) anthranilate isomerase (PRAI)" evidence="10">
    <location>
        <begin position="4"/>
        <end position="206"/>
    </location>
</feature>
<keyword evidence="7 9" id="KW-0057">Aromatic amino acid biosynthesis</keyword>
<evidence type="ECO:0000256" key="1">
    <source>
        <dbReference type="ARBA" id="ARBA00001164"/>
    </source>
</evidence>
<comment type="caution">
    <text evidence="11">The sequence shown here is derived from an EMBL/GenBank/DDBJ whole genome shotgun (WGS) entry which is preliminary data.</text>
</comment>
<evidence type="ECO:0000256" key="3">
    <source>
        <dbReference type="ARBA" id="ARBA00012572"/>
    </source>
</evidence>
<evidence type="ECO:0000256" key="6">
    <source>
        <dbReference type="ARBA" id="ARBA00022822"/>
    </source>
</evidence>
<accession>A0ABS5E786</accession>
<dbReference type="Gene3D" id="3.20.20.70">
    <property type="entry name" value="Aldolase class I"/>
    <property type="match status" value="1"/>
</dbReference>
<evidence type="ECO:0000256" key="5">
    <source>
        <dbReference type="ARBA" id="ARBA00022605"/>
    </source>
</evidence>
<gene>
    <name evidence="9" type="primary">trpF</name>
    <name evidence="11" type="ORF">KB213_06855</name>
</gene>
<dbReference type="Proteomes" id="UP000677812">
    <property type="component" value="Unassembled WGS sequence"/>
</dbReference>
<evidence type="ECO:0000256" key="4">
    <source>
        <dbReference type="ARBA" id="ARBA00022272"/>
    </source>
</evidence>
<dbReference type="HAMAP" id="MF_00135">
    <property type="entry name" value="PRAI"/>
    <property type="match status" value="1"/>
</dbReference>
<keyword evidence="6 9" id="KW-0822">Tryptophan biosynthesis</keyword>
<comment type="pathway">
    <text evidence="2 9">Amino-acid biosynthesis; L-tryptophan biosynthesis; L-tryptophan from chorismate: step 3/5.</text>
</comment>
<dbReference type="Pfam" id="PF00697">
    <property type="entry name" value="PRAI"/>
    <property type="match status" value="1"/>
</dbReference>
<keyword evidence="12" id="KW-1185">Reference proteome</keyword>
<name>A0ABS5E786_9PROT</name>
<sequence length="218" mass="24108">MVGIKICGVRDISTVQLCMELKVDWIGLVFYAPSPRYISIKELQDIADLYADKSLKRPKLVGLFVKANDQEIAQVLNIIDLDILQIYDSAERAQDIQSQFNRCVWHSRGVAYASDLPTDMACNGFVIEAKTLSSDSLPGGIGRSFDWSITQGWVAPGFWMLAGGLTPDNVAIAIQESSASAVDVSSGVEERIGYKSHDLIKKFVKNARKPLAEERNPR</sequence>
<comment type="similarity">
    <text evidence="9">Belongs to the TrpF family.</text>
</comment>
<dbReference type="RefSeq" id="WP_211681522.1">
    <property type="nucleotide sequence ID" value="NZ_JAGRQH010000003.1"/>
</dbReference>
<keyword evidence="8 9" id="KW-0413">Isomerase</keyword>
<dbReference type="InterPro" id="IPR013785">
    <property type="entry name" value="Aldolase_TIM"/>
</dbReference>
<dbReference type="EMBL" id="JAGRQH010000003">
    <property type="protein sequence ID" value="MBR0559772.1"/>
    <property type="molecule type" value="Genomic_DNA"/>
</dbReference>
<evidence type="ECO:0000256" key="9">
    <source>
        <dbReference type="HAMAP-Rule" id="MF_00135"/>
    </source>
</evidence>
<dbReference type="InterPro" id="IPR001240">
    <property type="entry name" value="PRAI_dom"/>
</dbReference>
<comment type="catalytic activity">
    <reaction evidence="1 9">
        <text>N-(5-phospho-beta-D-ribosyl)anthranilate = 1-(2-carboxyphenylamino)-1-deoxy-D-ribulose 5-phosphate</text>
        <dbReference type="Rhea" id="RHEA:21540"/>
        <dbReference type="ChEBI" id="CHEBI:18277"/>
        <dbReference type="ChEBI" id="CHEBI:58613"/>
        <dbReference type="EC" id="5.3.1.24"/>
    </reaction>
</comment>
<evidence type="ECO:0000256" key="7">
    <source>
        <dbReference type="ARBA" id="ARBA00023141"/>
    </source>
</evidence>
<keyword evidence="5 9" id="KW-0028">Amino-acid biosynthesis</keyword>
<dbReference type="CDD" id="cd00405">
    <property type="entry name" value="PRAI"/>
    <property type="match status" value="1"/>
</dbReference>
<dbReference type="PANTHER" id="PTHR42894">
    <property type="entry name" value="N-(5'-PHOSPHORIBOSYL)ANTHRANILATE ISOMERASE"/>
    <property type="match status" value="1"/>
</dbReference>
<organism evidence="11 12">
    <name type="scientific">Neokomagataea anthophila</name>
    <dbReference type="NCBI Taxonomy" id="2826925"/>
    <lineage>
        <taxon>Bacteria</taxon>
        <taxon>Pseudomonadati</taxon>
        <taxon>Pseudomonadota</taxon>
        <taxon>Alphaproteobacteria</taxon>
        <taxon>Acetobacterales</taxon>
        <taxon>Acetobacteraceae</taxon>
        <taxon>Neokomagataea</taxon>
    </lineage>
</organism>
<dbReference type="InterPro" id="IPR044643">
    <property type="entry name" value="TrpF_fam"/>
</dbReference>
<evidence type="ECO:0000256" key="2">
    <source>
        <dbReference type="ARBA" id="ARBA00004664"/>
    </source>
</evidence>
<evidence type="ECO:0000313" key="11">
    <source>
        <dbReference type="EMBL" id="MBR0559772.1"/>
    </source>
</evidence>
<protein>
    <recommendedName>
        <fullName evidence="4 9">N-(5'-phosphoribosyl)anthranilate isomerase</fullName>
        <shortName evidence="9">PRAI</shortName>
        <ecNumber evidence="3 9">5.3.1.24</ecNumber>
    </recommendedName>
</protein>
<proteinExistence type="inferred from homology"/>
<evidence type="ECO:0000313" key="12">
    <source>
        <dbReference type="Proteomes" id="UP000677812"/>
    </source>
</evidence>
<dbReference type="GO" id="GO:0016853">
    <property type="term" value="F:isomerase activity"/>
    <property type="evidence" value="ECO:0007669"/>
    <property type="project" value="UniProtKB-KW"/>
</dbReference>
<dbReference type="SUPFAM" id="SSF51366">
    <property type="entry name" value="Ribulose-phoshate binding barrel"/>
    <property type="match status" value="1"/>
</dbReference>
<dbReference type="EC" id="5.3.1.24" evidence="3 9"/>
<evidence type="ECO:0000259" key="10">
    <source>
        <dbReference type="Pfam" id="PF00697"/>
    </source>
</evidence>
<evidence type="ECO:0000256" key="8">
    <source>
        <dbReference type="ARBA" id="ARBA00023235"/>
    </source>
</evidence>
<dbReference type="InterPro" id="IPR011060">
    <property type="entry name" value="RibuloseP-bd_barrel"/>
</dbReference>